<reference evidence="1" key="1">
    <citation type="submission" date="2016-10" db="EMBL/GenBank/DDBJ databases">
        <title>Sequence of Gallionella enrichment culture.</title>
        <authorList>
            <person name="Poehlein A."/>
            <person name="Muehling M."/>
            <person name="Daniel R."/>
        </authorList>
    </citation>
    <scope>NUCLEOTIDE SEQUENCE</scope>
</reference>
<protein>
    <submittedName>
        <fullName evidence="1">Uncharacterized protein</fullName>
    </submittedName>
</protein>
<dbReference type="EMBL" id="MLJW01007585">
    <property type="protein sequence ID" value="OIQ65108.1"/>
    <property type="molecule type" value="Genomic_DNA"/>
</dbReference>
<gene>
    <name evidence="1" type="ORF">GALL_533370</name>
</gene>
<dbReference type="AlphaFoldDB" id="A0A1J5PC78"/>
<proteinExistence type="predicted"/>
<organism evidence="1">
    <name type="scientific">mine drainage metagenome</name>
    <dbReference type="NCBI Taxonomy" id="410659"/>
    <lineage>
        <taxon>unclassified sequences</taxon>
        <taxon>metagenomes</taxon>
        <taxon>ecological metagenomes</taxon>
    </lineage>
</organism>
<sequence>MLTSGKPTSCRVRLTSASAAAFSSAAHSGPEAKKHKNSRIALTQTRYFLLMPCSFAVRTKHRPTALLCSYGMLSQNPEPACKVRLALVKSI</sequence>
<comment type="caution">
    <text evidence="1">The sequence shown here is derived from an EMBL/GenBank/DDBJ whole genome shotgun (WGS) entry which is preliminary data.</text>
</comment>
<accession>A0A1J5PC78</accession>
<name>A0A1J5PC78_9ZZZZ</name>
<evidence type="ECO:0000313" key="1">
    <source>
        <dbReference type="EMBL" id="OIQ65108.1"/>
    </source>
</evidence>